<evidence type="ECO:0000256" key="2">
    <source>
        <dbReference type="ARBA" id="ARBA00007186"/>
    </source>
</evidence>
<proteinExistence type="inferred from homology"/>
<keyword evidence="8" id="KW-0732">Signal</keyword>
<dbReference type="InterPro" id="IPR055235">
    <property type="entry name" value="ASD1_cat"/>
</dbReference>
<dbReference type="Proteomes" id="UP001325680">
    <property type="component" value="Chromosome"/>
</dbReference>
<dbReference type="PANTHER" id="PTHR43576:SF2">
    <property type="entry name" value="INTRACELLULAR EXO-ALPHA-L-ARABINOFURANOSIDASE 2"/>
    <property type="match status" value="1"/>
</dbReference>
<dbReference type="SMART" id="SM00813">
    <property type="entry name" value="Alpha-L-AF_C"/>
    <property type="match status" value="1"/>
</dbReference>
<dbReference type="PANTHER" id="PTHR43576">
    <property type="entry name" value="ALPHA-L-ARABINOFURANOSIDASE C-RELATED"/>
    <property type="match status" value="1"/>
</dbReference>
<evidence type="ECO:0000256" key="8">
    <source>
        <dbReference type="SAM" id="SignalP"/>
    </source>
</evidence>
<dbReference type="EC" id="3.2.1.55" evidence="4"/>
<sequence length="514" mass="57572">MKKMTLALLTAVLGAGVNAQVVTTTLNTYEAKTTISKHIYGHFAEHLGRCIYDGFWVDEKMDVKKQGRIRLDVVEALKKIKIPNLRWPGGCFADEYHWRDGIGKPADRPKMVNTNWGGVSEDNSFGTHEFLELCGLLNTEPYVAGNVGSGTVEEMAKWVEYLNSPAQSTMTELRRQNGRQQPWKVTYWGVGNESWGCGGNMTPEYYADLYKRYATYARNYPGAPLKKIASGANSDDYRWTEVLMKNIPRNQMWGVTLHYYTLPTGNWSGSKGSATAFNEQEYFKTMKNCLHMEELVQKHSAIMDKYDKEKRVALVVDEWGIWTDVEPGTNPGFLYQQNSLRDALIAGTTLNIFNNHADRVKMANLAQTVNVLQSIVLTKGKEMLLTPTYHVFDLFMGHMDAKLVPMNFTTPDYTNGNEKIPAVNASASLDSNGKMHITLVNIDAGKDIALNISLKGKSYKKVNGRILTSRSFTDINTFDNKNKVIPAAFNGATIGKGSLNIKLPRLSVVSIELE</sequence>
<evidence type="ECO:0000256" key="1">
    <source>
        <dbReference type="ARBA" id="ARBA00001462"/>
    </source>
</evidence>
<keyword evidence="11" id="KW-1185">Reference proteome</keyword>
<dbReference type="Gene3D" id="3.20.20.80">
    <property type="entry name" value="Glycosidases"/>
    <property type="match status" value="1"/>
</dbReference>
<dbReference type="EMBL" id="CP139960">
    <property type="protein sequence ID" value="WQD37879.1"/>
    <property type="molecule type" value="Genomic_DNA"/>
</dbReference>
<keyword evidence="6" id="KW-0119">Carbohydrate metabolism</keyword>
<protein>
    <recommendedName>
        <fullName evidence="4">non-reducing end alpha-L-arabinofuranosidase</fullName>
        <ecNumber evidence="4">3.2.1.55</ecNumber>
    </recommendedName>
</protein>
<accession>A0ABZ0W5A3</accession>
<evidence type="ECO:0000256" key="7">
    <source>
        <dbReference type="ARBA" id="ARBA00023295"/>
    </source>
</evidence>
<dbReference type="InterPro" id="IPR017853">
    <property type="entry name" value="GH"/>
</dbReference>
<feature type="domain" description="Alpha-L-arabinofuranosidase C-terminal" evidence="9">
    <location>
        <begin position="317"/>
        <end position="507"/>
    </location>
</feature>
<dbReference type="InterPro" id="IPR010720">
    <property type="entry name" value="Alpha-L-AF_C"/>
</dbReference>
<gene>
    <name evidence="10" type="ORF">U0035_19625</name>
</gene>
<evidence type="ECO:0000256" key="4">
    <source>
        <dbReference type="ARBA" id="ARBA00012670"/>
    </source>
</evidence>
<keyword evidence="5" id="KW-0378">Hydrolase</keyword>
<evidence type="ECO:0000256" key="5">
    <source>
        <dbReference type="ARBA" id="ARBA00022801"/>
    </source>
</evidence>
<evidence type="ECO:0000259" key="9">
    <source>
        <dbReference type="SMART" id="SM00813"/>
    </source>
</evidence>
<dbReference type="SUPFAM" id="SSF51445">
    <property type="entry name" value="(Trans)glycosidases"/>
    <property type="match status" value="1"/>
</dbReference>
<evidence type="ECO:0000313" key="10">
    <source>
        <dbReference type="EMBL" id="WQD37879.1"/>
    </source>
</evidence>
<comment type="catalytic activity">
    <reaction evidence="1">
        <text>Hydrolysis of terminal non-reducing alpha-L-arabinofuranoside residues in alpha-L-arabinosides.</text>
        <dbReference type="EC" id="3.2.1.55"/>
    </reaction>
</comment>
<comment type="similarity">
    <text evidence="2">Belongs to the glycosyl hydrolase 51 family.</text>
</comment>
<dbReference type="RefSeq" id="WP_114790631.1">
    <property type="nucleotide sequence ID" value="NZ_CP139960.1"/>
</dbReference>
<dbReference type="Pfam" id="PF06964">
    <property type="entry name" value="Alpha-L-AF_C"/>
    <property type="match status" value="1"/>
</dbReference>
<evidence type="ECO:0000256" key="3">
    <source>
        <dbReference type="ARBA" id="ARBA00011165"/>
    </source>
</evidence>
<evidence type="ECO:0000256" key="6">
    <source>
        <dbReference type="ARBA" id="ARBA00023277"/>
    </source>
</evidence>
<organism evidence="10 11">
    <name type="scientific">Niabella yanshanensis</name>
    <dbReference type="NCBI Taxonomy" id="577386"/>
    <lineage>
        <taxon>Bacteria</taxon>
        <taxon>Pseudomonadati</taxon>
        <taxon>Bacteroidota</taxon>
        <taxon>Chitinophagia</taxon>
        <taxon>Chitinophagales</taxon>
        <taxon>Chitinophagaceae</taxon>
        <taxon>Niabella</taxon>
    </lineage>
</organism>
<comment type="subunit">
    <text evidence="3">Homohexamer; trimer of dimers.</text>
</comment>
<dbReference type="Gene3D" id="2.60.40.1180">
    <property type="entry name" value="Golgi alpha-mannosidase II"/>
    <property type="match status" value="1"/>
</dbReference>
<evidence type="ECO:0000313" key="11">
    <source>
        <dbReference type="Proteomes" id="UP001325680"/>
    </source>
</evidence>
<reference evidence="10 11" key="1">
    <citation type="submission" date="2023-12" db="EMBL/GenBank/DDBJ databases">
        <title>Genome sequencing and assembly of bacterial species from a model synthetic community.</title>
        <authorList>
            <person name="Hogle S.L."/>
        </authorList>
    </citation>
    <scope>NUCLEOTIDE SEQUENCE [LARGE SCALE GENOMIC DNA]</scope>
    <source>
        <strain evidence="10 11">HAMBI_3031</strain>
    </source>
</reference>
<dbReference type="SUPFAM" id="SSF51011">
    <property type="entry name" value="Glycosyl hydrolase domain"/>
    <property type="match status" value="1"/>
</dbReference>
<dbReference type="Pfam" id="PF22848">
    <property type="entry name" value="ASD1_dom"/>
    <property type="match status" value="1"/>
</dbReference>
<dbReference type="InterPro" id="IPR013780">
    <property type="entry name" value="Glyco_hydro_b"/>
</dbReference>
<keyword evidence="7" id="KW-0326">Glycosidase</keyword>
<feature type="chain" id="PRO_5047471256" description="non-reducing end alpha-L-arabinofuranosidase" evidence="8">
    <location>
        <begin position="20"/>
        <end position="514"/>
    </location>
</feature>
<name>A0ABZ0W5A3_9BACT</name>
<feature type="signal peptide" evidence="8">
    <location>
        <begin position="1"/>
        <end position="19"/>
    </location>
</feature>